<feature type="compositionally biased region" description="Basic and acidic residues" evidence="2">
    <location>
        <begin position="160"/>
        <end position="174"/>
    </location>
</feature>
<feature type="coiled-coil region" evidence="1">
    <location>
        <begin position="227"/>
        <end position="261"/>
    </location>
</feature>
<keyword evidence="1" id="KW-0175">Coiled coil</keyword>
<dbReference type="EMBL" id="DF968182">
    <property type="protein sequence ID" value="GAP42208.1"/>
    <property type="molecule type" value="Genomic_DNA"/>
</dbReference>
<feature type="signal peptide" evidence="3">
    <location>
        <begin position="1"/>
        <end position="20"/>
    </location>
</feature>
<dbReference type="AlphaFoldDB" id="A0A0S7BZH7"/>
<evidence type="ECO:0000313" key="5">
    <source>
        <dbReference type="Proteomes" id="UP000053091"/>
    </source>
</evidence>
<accession>A0A0S7BZH7</accession>
<feature type="chain" id="PRO_5006633347" evidence="3">
    <location>
        <begin position="21"/>
        <end position="296"/>
    </location>
</feature>
<gene>
    <name evidence="4" type="ORF">TBC1_11337</name>
</gene>
<keyword evidence="3" id="KW-0732">Signal</keyword>
<feature type="region of interest" description="Disordered" evidence="2">
    <location>
        <begin position="160"/>
        <end position="183"/>
    </location>
</feature>
<name>A0A0S7BZH7_9BACT</name>
<dbReference type="STRING" id="1678841.TBC1_11337"/>
<protein>
    <submittedName>
        <fullName evidence="4">Uncharacterized protein</fullName>
    </submittedName>
</protein>
<dbReference type="RefSeq" id="WP_137305365.1">
    <property type="nucleotide sequence ID" value="NZ_DF968182.1"/>
</dbReference>
<evidence type="ECO:0000256" key="1">
    <source>
        <dbReference type="SAM" id="Coils"/>
    </source>
</evidence>
<reference evidence="4" key="1">
    <citation type="journal article" date="2015" name="Genome Announc.">
        <title>Draft Genome Sequence of Bacteroidales Strain TBC1, a Novel Isolate from a Methanogenic Wastewater Treatment System.</title>
        <authorList>
            <person name="Tourlousse D.M."/>
            <person name="Matsuura N."/>
            <person name="Sun L."/>
            <person name="Toyonaga M."/>
            <person name="Kuroda K."/>
            <person name="Ohashi A."/>
            <person name="Cruz R."/>
            <person name="Yamaguchi T."/>
            <person name="Sekiguchi Y."/>
        </authorList>
    </citation>
    <scope>NUCLEOTIDE SEQUENCE [LARGE SCALE GENOMIC DNA]</scope>
    <source>
        <strain evidence="4">TBC1</strain>
    </source>
</reference>
<evidence type="ECO:0000256" key="2">
    <source>
        <dbReference type="SAM" id="MobiDB-lite"/>
    </source>
</evidence>
<proteinExistence type="predicted"/>
<sequence>MKKLFYPLIILSLLMSFANAQKPITFNDDSQVFGNVDFPGIWVSIPEANAETVMKNWQKAIQKGTKSKVSVNGMDASLFGALIKDVYEGPVNIESRIKNQDSLVLLFAGVELRRGEFAEKGTHEYDRLKAYLKDFAKSEYLKVAEDQLAAEEKKLKEMEKELSKTRKGKAKMEKTVQSSNNTIAAENDKISSLRKQLTVSDEQIDHISSRLSETQDAEAKKSWQSEMKTAQKKKKSQLKAINSSENKIAKAKDRIRDTKNTIDLNLGSQDQMSVRINEQKMIVSQYQNKVRTIQGY</sequence>
<dbReference type="Proteomes" id="UP000053091">
    <property type="component" value="Unassembled WGS sequence"/>
</dbReference>
<organism evidence="4">
    <name type="scientific">Lentimicrobium saccharophilum</name>
    <dbReference type="NCBI Taxonomy" id="1678841"/>
    <lineage>
        <taxon>Bacteria</taxon>
        <taxon>Pseudomonadati</taxon>
        <taxon>Bacteroidota</taxon>
        <taxon>Bacteroidia</taxon>
        <taxon>Bacteroidales</taxon>
        <taxon>Lentimicrobiaceae</taxon>
        <taxon>Lentimicrobium</taxon>
    </lineage>
</organism>
<keyword evidence="5" id="KW-1185">Reference proteome</keyword>
<evidence type="ECO:0000256" key="3">
    <source>
        <dbReference type="SAM" id="SignalP"/>
    </source>
</evidence>
<evidence type="ECO:0000313" key="4">
    <source>
        <dbReference type="EMBL" id="GAP42208.1"/>
    </source>
</evidence>